<proteinExistence type="predicted"/>
<evidence type="ECO:0000313" key="1">
    <source>
        <dbReference type="EMBL" id="CAB5187235.1"/>
    </source>
</evidence>
<sequence length="104" mass="10721">MSIDGKHTPGPWGIMAVAVNADAIPVAIVGQLDRPEGLAGITDAFAVCMVPLHGDEGRPNVSMVCAAPVMFGSLKMLRRSAGLSDAMNEHIDAVLALAIAGIEE</sequence>
<name>A0A6J7WA88_9CAUD</name>
<protein>
    <submittedName>
        <fullName evidence="1">Uncharacterized protein</fullName>
    </submittedName>
</protein>
<reference evidence="1" key="1">
    <citation type="submission" date="2020-05" db="EMBL/GenBank/DDBJ databases">
        <authorList>
            <person name="Chiriac C."/>
            <person name="Salcher M."/>
            <person name="Ghai R."/>
            <person name="Kavagutti S V."/>
        </authorList>
    </citation>
    <scope>NUCLEOTIDE SEQUENCE</scope>
</reference>
<dbReference type="EMBL" id="LR798213">
    <property type="protein sequence ID" value="CAB5187235.1"/>
    <property type="molecule type" value="Genomic_DNA"/>
</dbReference>
<organism evidence="1">
    <name type="scientific">uncultured Caudovirales phage</name>
    <dbReference type="NCBI Taxonomy" id="2100421"/>
    <lineage>
        <taxon>Viruses</taxon>
        <taxon>Duplodnaviria</taxon>
        <taxon>Heunggongvirae</taxon>
        <taxon>Uroviricota</taxon>
        <taxon>Caudoviricetes</taxon>
        <taxon>Peduoviridae</taxon>
        <taxon>Maltschvirus</taxon>
        <taxon>Maltschvirus maltsch</taxon>
    </lineage>
</organism>
<gene>
    <name evidence="1" type="ORF">UFOVP166_22</name>
</gene>
<accession>A0A6J7WA88</accession>